<dbReference type="InterPro" id="IPR003495">
    <property type="entry name" value="CobW/HypB/UreG_nucleotide-bd"/>
</dbReference>
<evidence type="ECO:0000259" key="7">
    <source>
        <dbReference type="SMART" id="SM00833"/>
    </source>
</evidence>
<dbReference type="OrthoDB" id="9808822at2"/>
<keyword evidence="1" id="KW-0547">Nucleotide-binding</keyword>
<dbReference type="Gene3D" id="3.40.50.300">
    <property type="entry name" value="P-loop containing nucleotide triphosphate hydrolases"/>
    <property type="match status" value="1"/>
</dbReference>
<name>A0A511B0K0_9PROT</name>
<dbReference type="Pfam" id="PF02492">
    <property type="entry name" value="cobW"/>
    <property type="match status" value="1"/>
</dbReference>
<evidence type="ECO:0000256" key="6">
    <source>
        <dbReference type="ARBA" id="ARBA00049117"/>
    </source>
</evidence>
<dbReference type="InterPro" id="IPR036627">
    <property type="entry name" value="CobW-likC_sf"/>
</dbReference>
<dbReference type="EMBL" id="BJUZ01000002">
    <property type="protein sequence ID" value="GEK93975.1"/>
    <property type="molecule type" value="Genomic_DNA"/>
</dbReference>
<dbReference type="CDD" id="cd03112">
    <property type="entry name" value="CobW-like"/>
    <property type="match status" value="1"/>
</dbReference>
<dbReference type="InterPro" id="IPR047920">
    <property type="entry name" value="ZigA-like"/>
</dbReference>
<dbReference type="NCBIfam" id="NF038288">
    <property type="entry name" value="chaper_GTP_ZigA"/>
    <property type="match status" value="1"/>
</dbReference>
<evidence type="ECO:0000313" key="8">
    <source>
        <dbReference type="EMBL" id="GEK93975.1"/>
    </source>
</evidence>
<dbReference type="AlphaFoldDB" id="A0A511B0K0"/>
<gene>
    <name evidence="8" type="ORF">GWA01_17450</name>
</gene>
<keyword evidence="2" id="KW-0378">Hydrolase</keyword>
<dbReference type="InterPro" id="IPR051927">
    <property type="entry name" value="Zn_Chap_cDPG_Synth"/>
</dbReference>
<dbReference type="SMART" id="SM00833">
    <property type="entry name" value="CobW_C"/>
    <property type="match status" value="1"/>
</dbReference>
<accession>A0A511B0K0</accession>
<keyword evidence="3" id="KW-0143">Chaperone</keyword>
<evidence type="ECO:0000313" key="9">
    <source>
        <dbReference type="Proteomes" id="UP000321230"/>
    </source>
</evidence>
<dbReference type="GO" id="GO:0000166">
    <property type="term" value="F:nucleotide binding"/>
    <property type="evidence" value="ECO:0007669"/>
    <property type="project" value="UniProtKB-KW"/>
</dbReference>
<dbReference type="SUPFAM" id="SSF52540">
    <property type="entry name" value="P-loop containing nucleoside triphosphate hydrolases"/>
    <property type="match status" value="1"/>
</dbReference>
<evidence type="ECO:0000256" key="2">
    <source>
        <dbReference type="ARBA" id="ARBA00022801"/>
    </source>
</evidence>
<protein>
    <submittedName>
        <fullName evidence="8">GTP-binding protein</fullName>
    </submittedName>
</protein>
<evidence type="ECO:0000256" key="3">
    <source>
        <dbReference type="ARBA" id="ARBA00023186"/>
    </source>
</evidence>
<dbReference type="Gene3D" id="3.30.1220.10">
    <property type="entry name" value="CobW-like, C-terminal domain"/>
    <property type="match status" value="1"/>
</dbReference>
<proteinExistence type="inferred from homology"/>
<comment type="caution">
    <text evidence="8">The sequence shown here is derived from an EMBL/GenBank/DDBJ whole genome shotgun (WGS) entry which is preliminary data.</text>
</comment>
<evidence type="ECO:0000256" key="5">
    <source>
        <dbReference type="ARBA" id="ARBA00045658"/>
    </source>
</evidence>
<dbReference type="Pfam" id="PF07683">
    <property type="entry name" value="CobW_C"/>
    <property type="match status" value="1"/>
</dbReference>
<comment type="function">
    <text evidence="5">Zinc chaperone that directly transfers zinc cofactor to target proteins, thereby activating them. Zinc is transferred from the CXCC motif in the GTPase domain to the zinc binding site in target proteins in a process requiring GTP hydrolysis.</text>
</comment>
<dbReference type="InterPro" id="IPR027417">
    <property type="entry name" value="P-loop_NTPase"/>
</dbReference>
<evidence type="ECO:0000256" key="1">
    <source>
        <dbReference type="ARBA" id="ARBA00022741"/>
    </source>
</evidence>
<dbReference type="GO" id="GO:0016787">
    <property type="term" value="F:hydrolase activity"/>
    <property type="evidence" value="ECO:0007669"/>
    <property type="project" value="UniProtKB-KW"/>
</dbReference>
<organism evidence="8 9">
    <name type="scientific">Gluconobacter wancherniae NBRC 103581</name>
    <dbReference type="NCBI Taxonomy" id="656744"/>
    <lineage>
        <taxon>Bacteria</taxon>
        <taxon>Pseudomonadati</taxon>
        <taxon>Pseudomonadota</taxon>
        <taxon>Alphaproteobacteria</taxon>
        <taxon>Acetobacterales</taxon>
        <taxon>Acetobacteraceae</taxon>
        <taxon>Gluconobacter</taxon>
    </lineage>
</organism>
<keyword evidence="9" id="KW-1185">Reference proteome</keyword>
<dbReference type="InterPro" id="IPR011629">
    <property type="entry name" value="CobW-like_C"/>
</dbReference>
<reference evidence="8 9" key="1">
    <citation type="submission" date="2019-07" db="EMBL/GenBank/DDBJ databases">
        <title>Whole genome shotgun sequence of Gluconobacter wancherniae NBRC 103581.</title>
        <authorList>
            <person name="Hosoyama A."/>
            <person name="Uohara A."/>
            <person name="Ohji S."/>
            <person name="Ichikawa N."/>
        </authorList>
    </citation>
    <scope>NUCLEOTIDE SEQUENCE [LARGE SCALE GENOMIC DNA]</scope>
    <source>
        <strain evidence="8 9">NBRC 103581</strain>
    </source>
</reference>
<dbReference type="PANTHER" id="PTHR43603">
    <property type="entry name" value="COBW DOMAIN-CONTAINING PROTEIN DDB_G0274527"/>
    <property type="match status" value="1"/>
</dbReference>
<dbReference type="PANTHER" id="PTHR43603:SF1">
    <property type="entry name" value="ZINC-REGULATED GTPASE METALLOPROTEIN ACTIVATOR 1"/>
    <property type="match status" value="1"/>
</dbReference>
<evidence type="ECO:0000256" key="4">
    <source>
        <dbReference type="ARBA" id="ARBA00034320"/>
    </source>
</evidence>
<dbReference type="RefSeq" id="WP_146796454.1">
    <property type="nucleotide sequence ID" value="NZ_BARC01000008.1"/>
</dbReference>
<comment type="catalytic activity">
    <reaction evidence="6">
        <text>GTP + H2O = GDP + phosphate + H(+)</text>
        <dbReference type="Rhea" id="RHEA:19669"/>
        <dbReference type="ChEBI" id="CHEBI:15377"/>
        <dbReference type="ChEBI" id="CHEBI:15378"/>
        <dbReference type="ChEBI" id="CHEBI:37565"/>
        <dbReference type="ChEBI" id="CHEBI:43474"/>
        <dbReference type="ChEBI" id="CHEBI:58189"/>
    </reaction>
    <physiologicalReaction direction="left-to-right" evidence="6">
        <dbReference type="Rhea" id="RHEA:19670"/>
    </physiologicalReaction>
</comment>
<sequence>MASRLPVTVLSGFLGAGKTTLLNHILNNREGRRVAVIVNDMSEVNIDADLIRSGGSDLSRTDEKLVEMTNGCICCTLRDDLLLEVRRLAESGRFDYLLIESTGISEPLPVAATFDFRDEDGVSLSDIARLDTMVTVVDAVNLTRDYGSSDFLRDRGETAGEGDDRALVDLLVEQIEFADVVILNKISAATPDQADAAEKIVRALNPDAALIKTDMSQVPLSSVLDTGRFDYEKAQQHPLWFKELYGFADHIPETQEYGIRSFVYRARKPFQPAEFQQFIDRSWPGVVRSKGHFWLATRPDWAGEMSQAGALVRTQAMGSWWCTVPKSRWPDSDEWRDVVLSGWDPLYGDRRQELVFIGTEEMDERAIKNALDASLIADPEDGTFKPERYASLPDAFPVWKRADQLENA</sequence>
<feature type="domain" description="CobW C-terminal" evidence="7">
    <location>
        <begin position="259"/>
        <end position="375"/>
    </location>
</feature>
<comment type="similarity">
    <text evidence="4">Belongs to the SIMIBI class G3E GTPase family. ZNG1 subfamily.</text>
</comment>
<dbReference type="Proteomes" id="UP000321230">
    <property type="component" value="Unassembled WGS sequence"/>
</dbReference>